<dbReference type="Proteomes" id="UP000050454">
    <property type="component" value="Unassembled WGS sequence"/>
</dbReference>
<dbReference type="PANTHER" id="PTHR47197">
    <property type="entry name" value="PROTEIN NIRF"/>
    <property type="match status" value="1"/>
</dbReference>
<reference evidence="1 2" key="1">
    <citation type="submission" date="2015-07" db="EMBL/GenBank/DDBJ databases">
        <title>The draft genome sequence of Leadbetterella sp. JN14-9.</title>
        <authorList>
            <person name="Liu Y."/>
            <person name="Du J."/>
            <person name="Shao Z."/>
        </authorList>
    </citation>
    <scope>NUCLEOTIDE SEQUENCE [LARGE SCALE GENOMIC DNA]</scope>
    <source>
        <strain evidence="1 2">JN14-9</strain>
    </source>
</reference>
<sequence length="343" mass="37848">MPIRFTILAIFSFFLSCRPAPDIPDLKPRENVAYVVTGVGKTIEVIDLESFSVVAAYDISTSSDRFPHHIYISNDRKKLAVANPAYDFSKGHMGLHGVDVPGGILLINAATGDLEKNIPVNFANHNATFSKDDQNLLTTSFSHTGRAYIFNINNGQLKAEIILSADPSEIIVSPDGKYAAVTSGESSFLQILNLATNELERQIKVDLAPSNVWPGFDNIVLVSNSFRKSVNFVDLDQFSVTDFIDFDFTPGYLTYNPVSQELWVCDTENEAIKIFKKDVVWSETNSISFSGKDPHMIKFFDENQKAILINQKGNTAVEIDVTSKNILSEIQVGKAPNGIAISD</sequence>
<comment type="caution">
    <text evidence="1">The sequence shown here is derived from an EMBL/GenBank/DDBJ whole genome shotgun (WGS) entry which is preliminary data.</text>
</comment>
<dbReference type="EMBL" id="LGTQ01000005">
    <property type="protein sequence ID" value="KPM49553.1"/>
    <property type="molecule type" value="Genomic_DNA"/>
</dbReference>
<dbReference type="InterPro" id="IPR051200">
    <property type="entry name" value="Host-pathogen_enzymatic-act"/>
</dbReference>
<dbReference type="InterPro" id="IPR015943">
    <property type="entry name" value="WD40/YVTN_repeat-like_dom_sf"/>
</dbReference>
<name>A0A0P7BXB7_9BACT</name>
<organism evidence="1 2">
    <name type="scientific">Jiulongibacter sediminis</name>
    <dbReference type="NCBI Taxonomy" id="1605367"/>
    <lineage>
        <taxon>Bacteria</taxon>
        <taxon>Pseudomonadati</taxon>
        <taxon>Bacteroidota</taxon>
        <taxon>Cytophagia</taxon>
        <taxon>Cytophagales</taxon>
        <taxon>Leadbetterellaceae</taxon>
        <taxon>Jiulongibacter</taxon>
    </lineage>
</organism>
<dbReference type="SUPFAM" id="SSF51004">
    <property type="entry name" value="C-terminal (heme d1) domain of cytochrome cd1-nitrite reductase"/>
    <property type="match status" value="1"/>
</dbReference>
<dbReference type="PROSITE" id="PS51257">
    <property type="entry name" value="PROKAR_LIPOPROTEIN"/>
    <property type="match status" value="1"/>
</dbReference>
<dbReference type="STRING" id="1605367.AFM12_02835"/>
<dbReference type="PANTHER" id="PTHR47197:SF3">
    <property type="entry name" value="DIHYDRO-HEME D1 DEHYDROGENASE"/>
    <property type="match status" value="1"/>
</dbReference>
<proteinExistence type="predicted"/>
<gene>
    <name evidence="1" type="ORF">AFM12_02835</name>
</gene>
<evidence type="ECO:0000313" key="1">
    <source>
        <dbReference type="EMBL" id="KPM49553.1"/>
    </source>
</evidence>
<dbReference type="InterPro" id="IPR011048">
    <property type="entry name" value="Haem_d1_sf"/>
</dbReference>
<dbReference type="AlphaFoldDB" id="A0A0P7BXB7"/>
<dbReference type="RefSeq" id="WP_055143756.1">
    <property type="nucleotide sequence ID" value="NZ_JXSZ01000005.1"/>
</dbReference>
<evidence type="ECO:0000313" key="2">
    <source>
        <dbReference type="Proteomes" id="UP000050454"/>
    </source>
</evidence>
<accession>A0A0P7BXB7</accession>
<keyword evidence="2" id="KW-1185">Reference proteome</keyword>
<dbReference type="Gene3D" id="2.130.10.10">
    <property type="entry name" value="YVTN repeat-like/Quinoprotein amine dehydrogenase"/>
    <property type="match status" value="2"/>
</dbReference>
<dbReference type="OrthoDB" id="9803927at2"/>
<protein>
    <submittedName>
        <fullName evidence="1">Uncharacterized protein</fullName>
    </submittedName>
</protein>